<dbReference type="PANTHER" id="PTHR37807:SF3">
    <property type="entry name" value="OS07G0160300 PROTEIN"/>
    <property type="match status" value="1"/>
</dbReference>
<dbReference type="GO" id="GO:0016301">
    <property type="term" value="F:kinase activity"/>
    <property type="evidence" value="ECO:0007669"/>
    <property type="project" value="UniProtKB-KW"/>
</dbReference>
<name>K6Z5B7_9ALTE</name>
<dbReference type="KEGG" id="gps:C427_4877"/>
<dbReference type="OrthoDB" id="3819922at2"/>
<dbReference type="InterPro" id="IPR027417">
    <property type="entry name" value="P-loop_NTPase"/>
</dbReference>
<accession>K6Z5B7</accession>
<dbReference type="PANTHER" id="PTHR37807">
    <property type="entry name" value="OS07G0160300 PROTEIN"/>
    <property type="match status" value="1"/>
</dbReference>
<reference evidence="1 2" key="1">
    <citation type="journal article" date="2013" name="Genome Announc.">
        <title>Complete Genome Sequence of Glaciecola psychrophila Strain 170T.</title>
        <authorList>
            <person name="Yin J."/>
            <person name="Chen J."/>
            <person name="Liu G."/>
            <person name="Yu Y."/>
            <person name="Song L."/>
            <person name="Wang X."/>
            <person name="Qu X."/>
        </authorList>
    </citation>
    <scope>NUCLEOTIDE SEQUENCE [LARGE SCALE GENOMIC DNA]</scope>
    <source>
        <strain evidence="1 2">170</strain>
    </source>
</reference>
<dbReference type="HOGENOM" id="CLU_2438136_0_0_6"/>
<dbReference type="AlphaFoldDB" id="K6Z5B7"/>
<keyword evidence="1" id="KW-0808">Transferase</keyword>
<keyword evidence="2" id="KW-1185">Reference proteome</keyword>
<dbReference type="STRING" id="1129794.C427_4877"/>
<dbReference type="SUPFAM" id="SSF52540">
    <property type="entry name" value="P-loop containing nucleoside triphosphate hydrolases"/>
    <property type="match status" value="1"/>
</dbReference>
<evidence type="ECO:0000313" key="1">
    <source>
        <dbReference type="EMBL" id="AGH46976.1"/>
    </source>
</evidence>
<dbReference type="EMBL" id="CP003837">
    <property type="protein sequence ID" value="AGH46976.1"/>
    <property type="molecule type" value="Genomic_DNA"/>
</dbReference>
<protein>
    <submittedName>
        <fullName evidence="1">Kinase</fullName>
    </submittedName>
</protein>
<dbReference type="eggNOG" id="COG0645">
    <property type="taxonomic scope" value="Bacteria"/>
</dbReference>
<dbReference type="Gene3D" id="3.40.50.300">
    <property type="entry name" value="P-loop containing nucleotide triphosphate hydrolases"/>
    <property type="match status" value="1"/>
</dbReference>
<evidence type="ECO:0000313" key="2">
    <source>
        <dbReference type="Proteomes" id="UP000011864"/>
    </source>
</evidence>
<dbReference type="Proteomes" id="UP000011864">
    <property type="component" value="Chromosome"/>
</dbReference>
<sequence>MDKASSVLYIFSGLLGIGKSTLASALAKHIGVTYQRVDAIEQGLRDIYRVDAADEGYQLAFRIATDNLKCGLSVVTDSCNSVSESRTAWH</sequence>
<proteinExistence type="predicted"/>
<dbReference type="PATRIC" id="fig|1129794.4.peg.4860"/>
<keyword evidence="1" id="KW-0418">Kinase</keyword>
<dbReference type="RefSeq" id="WP_007643160.1">
    <property type="nucleotide sequence ID" value="NC_020514.1"/>
</dbReference>
<organism evidence="1 2">
    <name type="scientific">Paraglaciecola psychrophila 170</name>
    <dbReference type="NCBI Taxonomy" id="1129794"/>
    <lineage>
        <taxon>Bacteria</taxon>
        <taxon>Pseudomonadati</taxon>
        <taxon>Pseudomonadota</taxon>
        <taxon>Gammaproteobacteria</taxon>
        <taxon>Alteromonadales</taxon>
        <taxon>Alteromonadaceae</taxon>
        <taxon>Paraglaciecola</taxon>
    </lineage>
</organism>
<gene>
    <name evidence="1" type="ORF">C427_4877</name>
</gene>